<dbReference type="Gene3D" id="3.40.50.720">
    <property type="entry name" value="NAD(P)-binding Rossmann-like Domain"/>
    <property type="match status" value="1"/>
</dbReference>
<accession>A0A9P9D1D3</accession>
<dbReference type="Pfam" id="PF00106">
    <property type="entry name" value="adh_short"/>
    <property type="match status" value="1"/>
</dbReference>
<dbReference type="SUPFAM" id="SSF51735">
    <property type="entry name" value="NAD(P)-binding Rossmann-fold domains"/>
    <property type="match status" value="1"/>
</dbReference>
<keyword evidence="1" id="KW-0521">NADP</keyword>
<dbReference type="EMBL" id="JAGMUV010000044">
    <property type="protein sequence ID" value="KAH7110707.1"/>
    <property type="molecule type" value="Genomic_DNA"/>
</dbReference>
<evidence type="ECO:0000313" key="5">
    <source>
        <dbReference type="Proteomes" id="UP000738349"/>
    </source>
</evidence>
<keyword evidence="5" id="KW-1185">Reference proteome</keyword>
<proteinExistence type="inferred from homology"/>
<dbReference type="PANTHER" id="PTHR43658">
    <property type="entry name" value="SHORT-CHAIN DEHYDROGENASE/REDUCTASE"/>
    <property type="match status" value="1"/>
</dbReference>
<comment type="similarity">
    <text evidence="3">Belongs to the short-chain dehydrogenases/reductases (SDR) family.</text>
</comment>
<evidence type="ECO:0000313" key="4">
    <source>
        <dbReference type="EMBL" id="KAH7110707.1"/>
    </source>
</evidence>
<sequence length="260" mass="27587">MKIESRTFVISGGVSGLGKACATDIVQRGGNVALIDLDEELGSAAVEELGPSARFYRVGDTLTDKIADAVEKSAQWAKETNKPLGGVIPGAGISVPTPLIDENNDPFPINHVDKMLINLRGTIDLIRQTLPHLIFATPEGTDGERGVILMIASLAAYEGQPGLVMYAATKGAVVSMTLALARELAQFGIRVVSIAPGLFETGMTQAIGDYGMWGKLQNCMEFPARPGKAEEFATFASQVIENVMLNGEVIRLDGATRLPS</sequence>
<dbReference type="InterPro" id="IPR036291">
    <property type="entry name" value="NAD(P)-bd_dom_sf"/>
</dbReference>
<dbReference type="GO" id="GO:0016491">
    <property type="term" value="F:oxidoreductase activity"/>
    <property type="evidence" value="ECO:0007669"/>
    <property type="project" value="UniProtKB-KW"/>
</dbReference>
<dbReference type="InterPro" id="IPR002347">
    <property type="entry name" value="SDR_fam"/>
</dbReference>
<evidence type="ECO:0000256" key="1">
    <source>
        <dbReference type="ARBA" id="ARBA00022857"/>
    </source>
</evidence>
<name>A0A9P9D1D3_9HYPO</name>
<dbReference type="AlphaFoldDB" id="A0A9P9D1D3"/>
<gene>
    <name evidence="4" type="ORF">EDB81DRAFT_926820</name>
</gene>
<dbReference type="InterPro" id="IPR020904">
    <property type="entry name" value="Sc_DH/Rdtase_CS"/>
</dbReference>
<evidence type="ECO:0008006" key="6">
    <source>
        <dbReference type="Google" id="ProtNLM"/>
    </source>
</evidence>
<dbReference type="Proteomes" id="UP000738349">
    <property type="component" value="Unassembled WGS sequence"/>
</dbReference>
<dbReference type="PANTHER" id="PTHR43658:SF8">
    <property type="entry name" value="17-BETA-HYDROXYSTEROID DEHYDROGENASE 14-RELATED"/>
    <property type="match status" value="1"/>
</dbReference>
<dbReference type="PRINTS" id="PR00081">
    <property type="entry name" value="GDHRDH"/>
</dbReference>
<dbReference type="PRINTS" id="PR00080">
    <property type="entry name" value="SDRFAMILY"/>
</dbReference>
<comment type="caution">
    <text evidence="4">The sequence shown here is derived from an EMBL/GenBank/DDBJ whole genome shotgun (WGS) entry which is preliminary data.</text>
</comment>
<organism evidence="4 5">
    <name type="scientific">Dactylonectria macrodidyma</name>
    <dbReference type="NCBI Taxonomy" id="307937"/>
    <lineage>
        <taxon>Eukaryota</taxon>
        <taxon>Fungi</taxon>
        <taxon>Dikarya</taxon>
        <taxon>Ascomycota</taxon>
        <taxon>Pezizomycotina</taxon>
        <taxon>Sordariomycetes</taxon>
        <taxon>Hypocreomycetidae</taxon>
        <taxon>Hypocreales</taxon>
        <taxon>Nectriaceae</taxon>
        <taxon>Dactylonectria</taxon>
    </lineage>
</organism>
<evidence type="ECO:0000256" key="3">
    <source>
        <dbReference type="RuleBase" id="RU000363"/>
    </source>
</evidence>
<dbReference type="PROSITE" id="PS00061">
    <property type="entry name" value="ADH_SHORT"/>
    <property type="match status" value="1"/>
</dbReference>
<protein>
    <recommendedName>
        <fullName evidence="6">3-hydroxyacyl-CoA dehydrogenase</fullName>
    </recommendedName>
</protein>
<reference evidence="4" key="1">
    <citation type="journal article" date="2021" name="Nat. Commun.">
        <title>Genetic determinants of endophytism in the Arabidopsis root mycobiome.</title>
        <authorList>
            <person name="Mesny F."/>
            <person name="Miyauchi S."/>
            <person name="Thiergart T."/>
            <person name="Pickel B."/>
            <person name="Atanasova L."/>
            <person name="Karlsson M."/>
            <person name="Huettel B."/>
            <person name="Barry K.W."/>
            <person name="Haridas S."/>
            <person name="Chen C."/>
            <person name="Bauer D."/>
            <person name="Andreopoulos W."/>
            <person name="Pangilinan J."/>
            <person name="LaButti K."/>
            <person name="Riley R."/>
            <person name="Lipzen A."/>
            <person name="Clum A."/>
            <person name="Drula E."/>
            <person name="Henrissat B."/>
            <person name="Kohler A."/>
            <person name="Grigoriev I.V."/>
            <person name="Martin F.M."/>
            <person name="Hacquard S."/>
        </authorList>
    </citation>
    <scope>NUCLEOTIDE SEQUENCE</scope>
    <source>
        <strain evidence="4">MPI-CAGE-AT-0147</strain>
    </source>
</reference>
<dbReference type="OrthoDB" id="3819888at2759"/>
<evidence type="ECO:0000256" key="2">
    <source>
        <dbReference type="ARBA" id="ARBA00023002"/>
    </source>
</evidence>
<keyword evidence="2" id="KW-0560">Oxidoreductase</keyword>